<dbReference type="Proteomes" id="UP000199021">
    <property type="component" value="Unassembled WGS sequence"/>
</dbReference>
<keyword evidence="1" id="KW-1133">Transmembrane helix</keyword>
<feature type="transmembrane region" description="Helical" evidence="1">
    <location>
        <begin position="16"/>
        <end position="35"/>
    </location>
</feature>
<accession>A0A1H9ANF7</accession>
<keyword evidence="1" id="KW-0472">Membrane</keyword>
<sequence length="161" mass="18373">MQCTVLTPASYKTLRLLLGLSFGLGFATILYTIFFALDNPILRFIGPVLLLFFFILSRYHYLFFLKQTLFISPAGLKFGEEGALLTPEKITAIDLDIGGYKGELSFSQHAYFKGTGFNNIITIKMPDRELKTHFLLKNPNEEKEVVSLVKRHFNGTSRRRL</sequence>
<keyword evidence="3" id="KW-1185">Reference proteome</keyword>
<proteinExistence type="predicted"/>
<evidence type="ECO:0000313" key="3">
    <source>
        <dbReference type="Proteomes" id="UP000199021"/>
    </source>
</evidence>
<dbReference type="EMBL" id="FOFB01000002">
    <property type="protein sequence ID" value="SEP77903.1"/>
    <property type="molecule type" value="Genomic_DNA"/>
</dbReference>
<dbReference type="InParanoid" id="A0A1H9ANF7"/>
<reference evidence="3" key="1">
    <citation type="submission" date="2016-10" db="EMBL/GenBank/DDBJ databases">
        <authorList>
            <person name="Varghese N."/>
            <person name="Submissions S."/>
        </authorList>
    </citation>
    <scope>NUCLEOTIDE SEQUENCE [LARGE SCALE GENOMIC DNA]</scope>
    <source>
        <strain evidence="3">DSM 24740</strain>
    </source>
</reference>
<feature type="transmembrane region" description="Helical" evidence="1">
    <location>
        <begin position="41"/>
        <end position="61"/>
    </location>
</feature>
<keyword evidence="1" id="KW-0812">Transmembrane</keyword>
<evidence type="ECO:0000313" key="2">
    <source>
        <dbReference type="EMBL" id="SEP77903.1"/>
    </source>
</evidence>
<dbReference type="STRING" id="478744.SAMN05444359_102154"/>
<dbReference type="AlphaFoldDB" id="A0A1H9ANF7"/>
<name>A0A1H9ANF7_9BACT</name>
<organism evidence="2 3">
    <name type="scientific">Neolewinella agarilytica</name>
    <dbReference type="NCBI Taxonomy" id="478744"/>
    <lineage>
        <taxon>Bacteria</taxon>
        <taxon>Pseudomonadati</taxon>
        <taxon>Bacteroidota</taxon>
        <taxon>Saprospiria</taxon>
        <taxon>Saprospirales</taxon>
        <taxon>Lewinellaceae</taxon>
        <taxon>Neolewinella</taxon>
    </lineage>
</organism>
<evidence type="ECO:0000256" key="1">
    <source>
        <dbReference type="SAM" id="Phobius"/>
    </source>
</evidence>
<protein>
    <submittedName>
        <fullName evidence="2">Uncharacterized protein</fullName>
    </submittedName>
</protein>
<gene>
    <name evidence="2" type="ORF">SAMN05444359_102154</name>
</gene>